<proteinExistence type="inferred from homology"/>
<feature type="domain" description="CobW C-terminal" evidence="7">
    <location>
        <begin position="239"/>
        <end position="334"/>
    </location>
</feature>
<protein>
    <recommendedName>
        <fullName evidence="7">CobW C-terminal domain-containing protein</fullName>
    </recommendedName>
</protein>
<evidence type="ECO:0000313" key="8">
    <source>
        <dbReference type="EMBL" id="CAK9065293.1"/>
    </source>
</evidence>
<keyword evidence="9" id="KW-1185">Reference proteome</keyword>
<feature type="compositionally biased region" description="Basic and acidic residues" evidence="6">
    <location>
        <begin position="652"/>
        <end position="666"/>
    </location>
</feature>
<comment type="catalytic activity">
    <reaction evidence="5">
        <text>GTP + H2O = GDP + phosphate + H(+)</text>
        <dbReference type="Rhea" id="RHEA:19669"/>
        <dbReference type="ChEBI" id="CHEBI:15377"/>
        <dbReference type="ChEBI" id="CHEBI:15378"/>
        <dbReference type="ChEBI" id="CHEBI:37565"/>
        <dbReference type="ChEBI" id="CHEBI:43474"/>
        <dbReference type="ChEBI" id="CHEBI:58189"/>
    </reaction>
    <physiologicalReaction direction="left-to-right" evidence="5">
        <dbReference type="Rhea" id="RHEA:19670"/>
    </physiologicalReaction>
</comment>
<feature type="region of interest" description="Disordered" evidence="6">
    <location>
        <begin position="646"/>
        <end position="692"/>
    </location>
</feature>
<dbReference type="SUPFAM" id="SSF90002">
    <property type="entry name" value="Hypothetical protein YjiA, C-terminal domain"/>
    <property type="match status" value="1"/>
</dbReference>
<sequence length="692" mass="77269">MSSRRDRERRVPVSVLTGFLGSGKTTLLNHILKSPDHGMKFAIIENEFGEVGVDEKVLLESAEEEMIEVMNGCICCTVRGDLVVALKRLYKKIDKFDGVIIETTGLADPAPVAQTFFVDDEIQRMYKLDGICTVVDAKHIIQHLEEEKPEGVENEAVEQVAFADRILLNKTDLVEPEELDGIEAKIKAINSEAPIFRCQNSAVDPKSLLNLDAFSLDRVLKMDPEFLDTDGEHQHDLTVSSCSCKFEGELNVNMLQSWISDIIQNKGTDLFRYKGVLAVKGMDQKFVFQGVHMLFSGGFSDNCWAKDEPRENRFVFIGRNLEKEELLGQVKACKVEGELRFKVGDEVEAIVGKGQWQRGKILRLWDEGNPYRIELADKQKTNVWGPMDDDRFVRKPKTVLGDLEKRLGKEEVAKAWTSQMLLKYVENCAYDAKKPLQSTVVAQFIAAGADVCSKRNSASVLLLMILNPYSSFLEMTKICRMVIEKDPQSVCQRDGFKMTPFNWASDYENVSLQHGVSPPNPAVLLALVPSIFELCPDLAEGSGACCLKTTKTGQAAGAVMSGVSLRFLEGDRVLCRVEAPGNQTTWEEGVVVGLWYREKGWPPEFPGAPYEVKLDIGSHVYALVDHDGLIQREARQTVKATLPKSTGRFQKQRRDDGSWELLDTKSGKARACSPPDSDEEGRRFRRKGAGAG</sequence>
<evidence type="ECO:0000256" key="1">
    <source>
        <dbReference type="ARBA" id="ARBA00022741"/>
    </source>
</evidence>
<evidence type="ECO:0000256" key="2">
    <source>
        <dbReference type="ARBA" id="ARBA00022801"/>
    </source>
</evidence>
<dbReference type="InterPro" id="IPR003495">
    <property type="entry name" value="CobW/HypB/UreG_nucleotide-bd"/>
</dbReference>
<accession>A0ABP0NND5</accession>
<evidence type="ECO:0000256" key="5">
    <source>
        <dbReference type="ARBA" id="ARBA00049117"/>
    </source>
</evidence>
<dbReference type="Gene3D" id="3.40.50.300">
    <property type="entry name" value="P-loop containing nucleotide triphosphate hydrolases"/>
    <property type="match status" value="1"/>
</dbReference>
<evidence type="ECO:0000313" key="9">
    <source>
        <dbReference type="Proteomes" id="UP001642484"/>
    </source>
</evidence>
<evidence type="ECO:0000259" key="7">
    <source>
        <dbReference type="SMART" id="SM00833"/>
    </source>
</evidence>
<dbReference type="InterPro" id="IPR011629">
    <property type="entry name" value="CobW-like_C"/>
</dbReference>
<dbReference type="CDD" id="cd03112">
    <property type="entry name" value="CobW-like"/>
    <property type="match status" value="1"/>
</dbReference>
<gene>
    <name evidence="8" type="ORF">CCMP2556_LOCUS32116</name>
</gene>
<dbReference type="EMBL" id="CAXAMN010021995">
    <property type="protein sequence ID" value="CAK9065293.1"/>
    <property type="molecule type" value="Genomic_DNA"/>
</dbReference>
<dbReference type="Pfam" id="PF02492">
    <property type="entry name" value="cobW"/>
    <property type="match status" value="1"/>
</dbReference>
<dbReference type="InterPro" id="IPR051316">
    <property type="entry name" value="Zinc-reg_GTPase_activator"/>
</dbReference>
<evidence type="ECO:0000256" key="4">
    <source>
        <dbReference type="ARBA" id="ARBA00034320"/>
    </source>
</evidence>
<dbReference type="InterPro" id="IPR036627">
    <property type="entry name" value="CobW-likC_sf"/>
</dbReference>
<dbReference type="SUPFAM" id="SSF52540">
    <property type="entry name" value="P-loop containing nucleoside triphosphate hydrolases"/>
    <property type="match status" value="1"/>
</dbReference>
<reference evidence="8 9" key="1">
    <citation type="submission" date="2024-02" db="EMBL/GenBank/DDBJ databases">
        <authorList>
            <person name="Chen Y."/>
            <person name="Shah S."/>
            <person name="Dougan E. K."/>
            <person name="Thang M."/>
            <person name="Chan C."/>
        </authorList>
    </citation>
    <scope>NUCLEOTIDE SEQUENCE [LARGE SCALE GENOMIC DNA]</scope>
</reference>
<dbReference type="Gene3D" id="3.30.1220.10">
    <property type="entry name" value="CobW-like, C-terminal domain"/>
    <property type="match status" value="1"/>
</dbReference>
<organism evidence="8 9">
    <name type="scientific">Durusdinium trenchii</name>
    <dbReference type="NCBI Taxonomy" id="1381693"/>
    <lineage>
        <taxon>Eukaryota</taxon>
        <taxon>Sar</taxon>
        <taxon>Alveolata</taxon>
        <taxon>Dinophyceae</taxon>
        <taxon>Suessiales</taxon>
        <taxon>Symbiodiniaceae</taxon>
        <taxon>Durusdinium</taxon>
    </lineage>
</organism>
<evidence type="ECO:0000256" key="3">
    <source>
        <dbReference type="ARBA" id="ARBA00023186"/>
    </source>
</evidence>
<dbReference type="Proteomes" id="UP001642484">
    <property type="component" value="Unassembled WGS sequence"/>
</dbReference>
<dbReference type="PANTHER" id="PTHR13748">
    <property type="entry name" value="COBW-RELATED"/>
    <property type="match status" value="1"/>
</dbReference>
<feature type="compositionally biased region" description="Basic residues" evidence="6">
    <location>
        <begin position="683"/>
        <end position="692"/>
    </location>
</feature>
<dbReference type="PANTHER" id="PTHR13748:SF62">
    <property type="entry name" value="COBW DOMAIN-CONTAINING PROTEIN"/>
    <property type="match status" value="1"/>
</dbReference>
<comment type="similarity">
    <text evidence="4">Belongs to the SIMIBI class G3E GTPase family. ZNG1 subfamily.</text>
</comment>
<keyword evidence="3" id="KW-0143">Chaperone</keyword>
<comment type="caution">
    <text evidence="8">The sequence shown here is derived from an EMBL/GenBank/DDBJ whole genome shotgun (WGS) entry which is preliminary data.</text>
</comment>
<evidence type="ECO:0000256" key="6">
    <source>
        <dbReference type="SAM" id="MobiDB-lite"/>
    </source>
</evidence>
<dbReference type="Pfam" id="PF07683">
    <property type="entry name" value="CobW_C"/>
    <property type="match status" value="1"/>
</dbReference>
<name>A0ABP0NND5_9DINO</name>
<dbReference type="InterPro" id="IPR027417">
    <property type="entry name" value="P-loop_NTPase"/>
</dbReference>
<keyword evidence="2" id="KW-0378">Hydrolase</keyword>
<dbReference type="SMART" id="SM00833">
    <property type="entry name" value="CobW_C"/>
    <property type="match status" value="1"/>
</dbReference>
<keyword evidence="1" id="KW-0547">Nucleotide-binding</keyword>